<sequence length="71" mass="8256">MRRYHNEESLDESCSNFSARSSYKLGQPELLMFLLLFVLGILVDSWFNHHQLPWQSPHIHSQVSKSASVIL</sequence>
<gene>
    <name evidence="2" type="ORF">DA73_0200835</name>
</gene>
<name>A0A0C1REA6_9CYAN</name>
<evidence type="ECO:0000313" key="2">
    <source>
        <dbReference type="EMBL" id="KIE13938.1"/>
    </source>
</evidence>
<accession>A0A0C1REA6</accession>
<dbReference type="EMBL" id="JHEG02000001">
    <property type="protein sequence ID" value="KIE13938.1"/>
    <property type="molecule type" value="Genomic_DNA"/>
</dbReference>
<proteinExistence type="predicted"/>
<keyword evidence="1" id="KW-0812">Transmembrane</keyword>
<evidence type="ECO:0000256" key="1">
    <source>
        <dbReference type="SAM" id="Phobius"/>
    </source>
</evidence>
<feature type="transmembrane region" description="Helical" evidence="1">
    <location>
        <begin position="30"/>
        <end position="47"/>
    </location>
</feature>
<keyword evidence="1" id="KW-1133">Transmembrane helix</keyword>
<dbReference type="AlphaFoldDB" id="A0A0C1REA6"/>
<keyword evidence="1" id="KW-0472">Membrane</keyword>
<organism evidence="2">
    <name type="scientific">Tolypothrix bouteillei VB521301</name>
    <dbReference type="NCBI Taxonomy" id="1479485"/>
    <lineage>
        <taxon>Bacteria</taxon>
        <taxon>Bacillati</taxon>
        <taxon>Cyanobacteriota</taxon>
        <taxon>Cyanophyceae</taxon>
        <taxon>Nostocales</taxon>
        <taxon>Tolypothrichaceae</taxon>
        <taxon>Tolypothrix</taxon>
    </lineage>
</organism>
<reference evidence="2" key="1">
    <citation type="journal article" date="2015" name="Genome Announc.">
        <title>Draft Genome Sequence of Tolypothrix boutellei Strain VB521301.</title>
        <authorList>
            <person name="Chandrababunaidu M.M."/>
            <person name="Singh D."/>
            <person name="Sen D."/>
            <person name="Bhan S."/>
            <person name="Das S."/>
            <person name="Gupta A."/>
            <person name="Adhikary S.P."/>
            <person name="Tripathy S."/>
        </authorList>
    </citation>
    <scope>NUCLEOTIDE SEQUENCE</scope>
    <source>
        <strain evidence="2">VB521301</strain>
    </source>
</reference>
<protein>
    <submittedName>
        <fullName evidence="2">Uncharacterized protein</fullName>
    </submittedName>
</protein>
<comment type="caution">
    <text evidence="2">The sequence shown here is derived from an EMBL/GenBank/DDBJ whole genome shotgun (WGS) entry which is preliminary data.</text>
</comment>